<evidence type="ECO:0000313" key="2">
    <source>
        <dbReference type="Proteomes" id="UP001363035"/>
    </source>
</evidence>
<dbReference type="EMBL" id="JAYLLN010000004">
    <property type="protein sequence ID" value="MEI5983899.1"/>
    <property type="molecule type" value="Genomic_DNA"/>
</dbReference>
<gene>
    <name evidence="1" type="ORF">VJ786_03175</name>
</gene>
<proteinExistence type="predicted"/>
<dbReference type="RefSeq" id="WP_134776808.1">
    <property type="nucleotide sequence ID" value="NZ_JAYLLN010000004.1"/>
</dbReference>
<reference evidence="1 2" key="1">
    <citation type="submission" date="2024-01" db="EMBL/GenBank/DDBJ databases">
        <title>Sphingobacterium tenebrionis sp. nov., a novel endophyte isolated from tenebrio molitor intestines.</title>
        <authorList>
            <person name="Zhang C."/>
        </authorList>
    </citation>
    <scope>NUCLEOTIDE SEQUENCE [LARGE SCALE GENOMIC DNA]</scope>
    <source>
        <strain evidence="1 2">PU5-4</strain>
    </source>
</reference>
<dbReference type="Proteomes" id="UP001363035">
    <property type="component" value="Unassembled WGS sequence"/>
</dbReference>
<evidence type="ECO:0000313" key="1">
    <source>
        <dbReference type="EMBL" id="MEI5983899.1"/>
    </source>
</evidence>
<protein>
    <submittedName>
        <fullName evidence="1">Uncharacterized protein</fullName>
    </submittedName>
</protein>
<name>A0ABU8I387_9SPHI</name>
<accession>A0ABU8I387</accession>
<keyword evidence="2" id="KW-1185">Reference proteome</keyword>
<organism evidence="1 2">
    <name type="scientific">Sphingobacterium tenebrionis</name>
    <dbReference type="NCBI Taxonomy" id="3111775"/>
    <lineage>
        <taxon>Bacteria</taxon>
        <taxon>Pseudomonadati</taxon>
        <taxon>Bacteroidota</taxon>
        <taxon>Sphingobacteriia</taxon>
        <taxon>Sphingobacteriales</taxon>
        <taxon>Sphingobacteriaceae</taxon>
        <taxon>Sphingobacterium</taxon>
    </lineage>
</organism>
<sequence length="125" mass="14064">MNKLLLLLKQAKPLKNIVVLLLGCCLLLTFNSCQKDENDRIAYKGTLSESYMLTIALNGLAEPKAVLVVKDAVITVFQDLNINVGRQIDVSQPMPNYFQFSVQLSEQEVKLLQADDRIKKLVLDK</sequence>
<comment type="caution">
    <text evidence="1">The sequence shown here is derived from an EMBL/GenBank/DDBJ whole genome shotgun (WGS) entry which is preliminary data.</text>
</comment>